<name>A0A0L0QNY2_VIRPA</name>
<accession>A0A0L0QNY2</accession>
<comment type="caution">
    <text evidence="1">The sequence shown here is derived from an EMBL/GenBank/DDBJ whole genome shotgun (WGS) entry which is preliminary data.</text>
</comment>
<reference evidence="2" key="1">
    <citation type="submission" date="2015-07" db="EMBL/GenBank/DDBJ databases">
        <title>Fjat-10053 dsm26.</title>
        <authorList>
            <person name="Liu B."/>
            <person name="Wang J."/>
            <person name="Zhu Y."/>
            <person name="Liu G."/>
            <person name="Chen Q."/>
            <person name="Chen Z."/>
            <person name="Lan J."/>
            <person name="Che J."/>
            <person name="Ge C."/>
            <person name="Shi H."/>
            <person name="Pan Z."/>
            <person name="Liu X."/>
        </authorList>
    </citation>
    <scope>NUCLEOTIDE SEQUENCE [LARGE SCALE GENOMIC DNA]</scope>
    <source>
        <strain evidence="2">DSM 26</strain>
    </source>
</reference>
<sequence length="76" mass="9188">MYMLAHQLPVKGKNGVERKSVEIAFYQLSDQIRRIDQKLTMKIENNISSQYYDRLNEMEVIKNRCKHLRKKKYLGR</sequence>
<dbReference type="OrthoDB" id="2705126at2"/>
<gene>
    <name evidence="1" type="ORF">AFK71_18360</name>
</gene>
<evidence type="ECO:0000313" key="1">
    <source>
        <dbReference type="EMBL" id="KNE20340.1"/>
    </source>
</evidence>
<dbReference type="RefSeq" id="WP_050352914.1">
    <property type="nucleotide sequence ID" value="NZ_BOSN01000001.1"/>
</dbReference>
<dbReference type="EMBL" id="LGTO01000007">
    <property type="protein sequence ID" value="KNE20340.1"/>
    <property type="molecule type" value="Genomic_DNA"/>
</dbReference>
<keyword evidence="2" id="KW-1185">Reference proteome</keyword>
<evidence type="ECO:0000313" key="2">
    <source>
        <dbReference type="Proteomes" id="UP000036780"/>
    </source>
</evidence>
<dbReference type="Proteomes" id="UP000036780">
    <property type="component" value="Unassembled WGS sequence"/>
</dbReference>
<dbReference type="AlphaFoldDB" id="A0A0L0QNY2"/>
<dbReference type="PATRIC" id="fig|1473.5.peg.2405"/>
<proteinExistence type="predicted"/>
<organism evidence="1 2">
    <name type="scientific">Virgibacillus pantothenticus</name>
    <dbReference type="NCBI Taxonomy" id="1473"/>
    <lineage>
        <taxon>Bacteria</taxon>
        <taxon>Bacillati</taxon>
        <taxon>Bacillota</taxon>
        <taxon>Bacilli</taxon>
        <taxon>Bacillales</taxon>
        <taxon>Bacillaceae</taxon>
        <taxon>Virgibacillus</taxon>
    </lineage>
</organism>
<protein>
    <submittedName>
        <fullName evidence="1">Uncharacterized protein</fullName>
    </submittedName>
</protein>
<dbReference type="GeneID" id="66870503"/>